<dbReference type="RefSeq" id="WP_344043680.1">
    <property type="nucleotide sequence ID" value="NZ_BAAAKE010000049.1"/>
</dbReference>
<accession>A0ABV9Y1Q8</accession>
<comment type="caution">
    <text evidence="1">The sequence shown here is derived from an EMBL/GenBank/DDBJ whole genome shotgun (WGS) entry which is preliminary data.</text>
</comment>
<evidence type="ECO:0000313" key="2">
    <source>
        <dbReference type="Proteomes" id="UP001595833"/>
    </source>
</evidence>
<dbReference type="Proteomes" id="UP001595833">
    <property type="component" value="Unassembled WGS sequence"/>
</dbReference>
<name>A0ABV9Y1Q8_9PSEU</name>
<dbReference type="EMBL" id="JBHSJB010000021">
    <property type="protein sequence ID" value="MFC5056476.1"/>
    <property type="molecule type" value="Genomic_DNA"/>
</dbReference>
<protein>
    <recommendedName>
        <fullName evidence="3">Secreted protein</fullName>
    </recommendedName>
</protein>
<proteinExistence type="predicted"/>
<keyword evidence="2" id="KW-1185">Reference proteome</keyword>
<organism evidence="1 2">
    <name type="scientific">Saccharothrix xinjiangensis</name>
    <dbReference type="NCBI Taxonomy" id="204798"/>
    <lineage>
        <taxon>Bacteria</taxon>
        <taxon>Bacillati</taxon>
        <taxon>Actinomycetota</taxon>
        <taxon>Actinomycetes</taxon>
        <taxon>Pseudonocardiales</taxon>
        <taxon>Pseudonocardiaceae</taxon>
        <taxon>Saccharothrix</taxon>
    </lineage>
</organism>
<reference evidence="2" key="1">
    <citation type="journal article" date="2019" name="Int. J. Syst. Evol. Microbiol.">
        <title>The Global Catalogue of Microorganisms (GCM) 10K type strain sequencing project: providing services to taxonomists for standard genome sequencing and annotation.</title>
        <authorList>
            <consortium name="The Broad Institute Genomics Platform"/>
            <consortium name="The Broad Institute Genome Sequencing Center for Infectious Disease"/>
            <person name="Wu L."/>
            <person name="Ma J."/>
        </authorList>
    </citation>
    <scope>NUCLEOTIDE SEQUENCE [LARGE SCALE GENOMIC DNA]</scope>
    <source>
        <strain evidence="2">KCTC 12848</strain>
    </source>
</reference>
<gene>
    <name evidence="1" type="ORF">ACFPFM_22285</name>
</gene>
<evidence type="ECO:0008006" key="3">
    <source>
        <dbReference type="Google" id="ProtNLM"/>
    </source>
</evidence>
<evidence type="ECO:0000313" key="1">
    <source>
        <dbReference type="EMBL" id="MFC5056476.1"/>
    </source>
</evidence>
<sequence>METPSLVTAGAWAGSAPALTYYNYTSRNFDVEYAYTWPDGSTKSAKTCAGPGGNIFYLPVTVTKVSPHEGAC</sequence>